<dbReference type="PANTHER" id="PTHR14076">
    <property type="entry name" value="RECEPTOR ACTIVITY MODIFYING PROTEIN RAMP"/>
    <property type="match status" value="1"/>
</dbReference>
<evidence type="ECO:0000256" key="3">
    <source>
        <dbReference type="ARBA" id="ARBA00022448"/>
    </source>
</evidence>
<comment type="subcellular location">
    <subcellularLocation>
        <location evidence="1">Cell membrane</location>
        <topology evidence="1">Single-pass type I membrane protein</topology>
    </subcellularLocation>
</comment>
<keyword evidence="3" id="KW-0813">Transport</keyword>
<keyword evidence="9" id="KW-1015">Disulfide bond</keyword>
<accession>A0A315V2H3</accession>
<feature type="transmembrane region" description="Helical" evidence="11">
    <location>
        <begin position="53"/>
        <end position="72"/>
    </location>
</feature>
<dbReference type="GO" id="GO:0043235">
    <property type="term" value="C:receptor complex"/>
    <property type="evidence" value="ECO:0007669"/>
    <property type="project" value="TreeGrafter"/>
</dbReference>
<keyword evidence="7 11" id="KW-1133">Transmembrane helix</keyword>
<dbReference type="GO" id="GO:0008277">
    <property type="term" value="P:regulation of G protein-coupled receptor signaling pathway"/>
    <property type="evidence" value="ECO:0007669"/>
    <property type="project" value="InterPro"/>
</dbReference>
<evidence type="ECO:0000313" key="12">
    <source>
        <dbReference type="EMBL" id="PWA17668.1"/>
    </source>
</evidence>
<dbReference type="PANTHER" id="PTHR14076:SF10">
    <property type="entry name" value="RAMP2 PROTEIN"/>
    <property type="match status" value="1"/>
</dbReference>
<protein>
    <submittedName>
        <fullName evidence="12">Uncharacterized protein</fullName>
    </submittedName>
</protein>
<evidence type="ECO:0000256" key="7">
    <source>
        <dbReference type="ARBA" id="ARBA00022989"/>
    </source>
</evidence>
<evidence type="ECO:0000256" key="5">
    <source>
        <dbReference type="ARBA" id="ARBA00022692"/>
    </source>
</evidence>
<evidence type="ECO:0000256" key="9">
    <source>
        <dbReference type="ARBA" id="ARBA00023157"/>
    </source>
</evidence>
<dbReference type="GO" id="GO:0032870">
    <property type="term" value="P:cellular response to hormone stimulus"/>
    <property type="evidence" value="ECO:0007669"/>
    <property type="project" value="TreeGrafter"/>
</dbReference>
<dbReference type="GO" id="GO:0001525">
    <property type="term" value="P:angiogenesis"/>
    <property type="evidence" value="ECO:0007669"/>
    <property type="project" value="TreeGrafter"/>
</dbReference>
<evidence type="ECO:0000256" key="11">
    <source>
        <dbReference type="SAM" id="Phobius"/>
    </source>
</evidence>
<dbReference type="STRING" id="33528.ENSGAFP00000027004"/>
<dbReference type="GO" id="GO:0031623">
    <property type="term" value="P:receptor internalization"/>
    <property type="evidence" value="ECO:0007669"/>
    <property type="project" value="TreeGrafter"/>
</dbReference>
<dbReference type="Proteomes" id="UP000250572">
    <property type="component" value="Unassembled WGS sequence"/>
</dbReference>
<keyword evidence="8 11" id="KW-0472">Membrane</keyword>
<organism evidence="12 13">
    <name type="scientific">Gambusia affinis</name>
    <name type="common">Western mosquitofish</name>
    <name type="synonym">Heterandria affinis</name>
    <dbReference type="NCBI Taxonomy" id="33528"/>
    <lineage>
        <taxon>Eukaryota</taxon>
        <taxon>Metazoa</taxon>
        <taxon>Chordata</taxon>
        <taxon>Craniata</taxon>
        <taxon>Vertebrata</taxon>
        <taxon>Euteleostomi</taxon>
        <taxon>Actinopterygii</taxon>
        <taxon>Neopterygii</taxon>
        <taxon>Teleostei</taxon>
        <taxon>Neoteleostei</taxon>
        <taxon>Acanthomorphata</taxon>
        <taxon>Ovalentaria</taxon>
        <taxon>Atherinomorphae</taxon>
        <taxon>Cyprinodontiformes</taxon>
        <taxon>Poeciliidae</taxon>
        <taxon>Poeciliinae</taxon>
        <taxon>Gambusia</taxon>
    </lineage>
</organism>
<keyword evidence="13" id="KW-1185">Reference proteome</keyword>
<dbReference type="GO" id="GO:0015026">
    <property type="term" value="F:coreceptor activity"/>
    <property type="evidence" value="ECO:0007669"/>
    <property type="project" value="InterPro"/>
</dbReference>
<name>A0A315V2H3_GAMAF</name>
<dbReference type="Pfam" id="PF04901">
    <property type="entry name" value="RAMP"/>
    <property type="match status" value="1"/>
</dbReference>
<evidence type="ECO:0000313" key="13">
    <source>
        <dbReference type="Proteomes" id="UP000250572"/>
    </source>
</evidence>
<feature type="transmembrane region" description="Helical" evidence="11">
    <location>
        <begin position="206"/>
        <end position="229"/>
    </location>
</feature>
<dbReference type="Gene3D" id="1.10.150.510">
    <property type="entry name" value="Receptor activity modifying family"/>
    <property type="match status" value="1"/>
</dbReference>
<dbReference type="EMBL" id="NHOQ01002357">
    <property type="protein sequence ID" value="PWA17668.1"/>
    <property type="molecule type" value="Genomic_DNA"/>
</dbReference>
<dbReference type="InterPro" id="IPR006985">
    <property type="entry name" value="RAMP"/>
</dbReference>
<evidence type="ECO:0000256" key="1">
    <source>
        <dbReference type="ARBA" id="ARBA00004251"/>
    </source>
</evidence>
<proteinExistence type="inferred from homology"/>
<keyword evidence="10" id="KW-0675">Receptor</keyword>
<evidence type="ECO:0000256" key="4">
    <source>
        <dbReference type="ARBA" id="ARBA00022475"/>
    </source>
</evidence>
<feature type="non-terminal residue" evidence="12">
    <location>
        <position position="318"/>
    </location>
</feature>
<comment type="similarity">
    <text evidence="2">Belongs to the RAMP family.</text>
</comment>
<dbReference type="GO" id="GO:0006816">
    <property type="term" value="P:calcium ion transport"/>
    <property type="evidence" value="ECO:0007669"/>
    <property type="project" value="TreeGrafter"/>
</dbReference>
<dbReference type="GO" id="GO:0006886">
    <property type="term" value="P:intracellular protein transport"/>
    <property type="evidence" value="ECO:0007669"/>
    <property type="project" value="InterPro"/>
</dbReference>
<reference evidence="12 13" key="1">
    <citation type="journal article" date="2018" name="G3 (Bethesda)">
        <title>A High-Quality Reference Genome for the Invasive Mosquitofish Gambusia affinis Using a Chicago Library.</title>
        <authorList>
            <person name="Hoffberg S.L."/>
            <person name="Troendle N.J."/>
            <person name="Glenn T.C."/>
            <person name="Mahmud O."/>
            <person name="Louha S."/>
            <person name="Chalopin D."/>
            <person name="Bennetzen J.L."/>
            <person name="Mauricio R."/>
        </authorList>
    </citation>
    <scope>NUCLEOTIDE SEQUENCE [LARGE SCALE GENOMIC DNA]</scope>
    <source>
        <strain evidence="12">NE01/NJP1002.9</strain>
        <tissue evidence="12">Muscle</tissue>
    </source>
</reference>
<sequence>RERDTFFFSVGIDSGLRANNTDARKILLSCAKVEKCNPYPLVKMNRALFSKMTVTRFSLVFSGCLVTLLIWGCTNVICLDNDKATVQLVTTTVKTTTCVNGLHCQSICDICEHRYGQPSVECLSFLFDEYLHLFSEQMRSLNSTDWCVWDKVSSFYSDFSTCTEHLSDCLGIPWPNSLVEKLFVNIHSEYFKTCPTEEFSDPPPGIVFALVITPICLIPVMVSLVMFVAGPGMLDHTYSQPVLVNVVVERHGEHEGHALRTNPALHVEQVVACSVTFSPHVISLGSRLLFVVVLVLLGQAAQQGSAWGASLLGFGLFQ</sequence>
<dbReference type="GO" id="GO:0072659">
    <property type="term" value="P:protein localization to plasma membrane"/>
    <property type="evidence" value="ECO:0007669"/>
    <property type="project" value="TreeGrafter"/>
</dbReference>
<evidence type="ECO:0000256" key="10">
    <source>
        <dbReference type="ARBA" id="ARBA00023170"/>
    </source>
</evidence>
<evidence type="ECO:0000256" key="8">
    <source>
        <dbReference type="ARBA" id="ARBA00023136"/>
    </source>
</evidence>
<dbReference type="GO" id="GO:0005886">
    <property type="term" value="C:plasma membrane"/>
    <property type="evidence" value="ECO:0007669"/>
    <property type="project" value="UniProtKB-SubCell"/>
</dbReference>
<evidence type="ECO:0000256" key="2">
    <source>
        <dbReference type="ARBA" id="ARBA00007087"/>
    </source>
</evidence>
<keyword evidence="4" id="KW-1003">Cell membrane</keyword>
<evidence type="ECO:0000256" key="6">
    <source>
        <dbReference type="ARBA" id="ARBA00022729"/>
    </source>
</evidence>
<comment type="caution">
    <text evidence="12">The sequence shown here is derived from an EMBL/GenBank/DDBJ whole genome shotgun (WGS) entry which is preliminary data.</text>
</comment>
<keyword evidence="5 11" id="KW-0812">Transmembrane</keyword>
<dbReference type="InterPro" id="IPR038126">
    <property type="entry name" value="RAMP_sf"/>
</dbReference>
<dbReference type="GO" id="GO:0009986">
    <property type="term" value="C:cell surface"/>
    <property type="evidence" value="ECO:0007669"/>
    <property type="project" value="TreeGrafter"/>
</dbReference>
<feature type="non-terminal residue" evidence="12">
    <location>
        <position position="1"/>
    </location>
</feature>
<gene>
    <name evidence="12" type="ORF">CCH79_00008250</name>
</gene>
<dbReference type="AlphaFoldDB" id="A0A315V2H3"/>
<keyword evidence="6" id="KW-0732">Signal</keyword>
<dbReference type="GO" id="GO:0007186">
    <property type="term" value="P:G protein-coupled receptor signaling pathway"/>
    <property type="evidence" value="ECO:0007669"/>
    <property type="project" value="TreeGrafter"/>
</dbReference>